<dbReference type="InterPro" id="IPR004888">
    <property type="entry name" value="Glycoside_hydrolase_63"/>
</dbReference>
<evidence type="ECO:0000256" key="1">
    <source>
        <dbReference type="ARBA" id="ARBA00010833"/>
    </source>
</evidence>
<dbReference type="RefSeq" id="WP_194104898.1">
    <property type="nucleotide sequence ID" value="NZ_JADFFM010000001.1"/>
</dbReference>
<evidence type="ECO:0000256" key="4">
    <source>
        <dbReference type="SAM" id="SignalP"/>
    </source>
</evidence>
<feature type="domain" description="Mannosylglycerate hydrolase MGH1-like glycoside hydrolase" evidence="5">
    <location>
        <begin position="492"/>
        <end position="815"/>
    </location>
</feature>
<keyword evidence="2 6" id="KW-0378">Hydrolase</keyword>
<dbReference type="Pfam" id="PF22422">
    <property type="entry name" value="MGH1-like_GH"/>
    <property type="match status" value="1"/>
</dbReference>
<dbReference type="GO" id="GO:0016787">
    <property type="term" value="F:hydrolase activity"/>
    <property type="evidence" value="ECO:0007669"/>
    <property type="project" value="UniProtKB-KW"/>
</dbReference>
<dbReference type="Gene3D" id="1.50.10.10">
    <property type="match status" value="1"/>
</dbReference>
<evidence type="ECO:0000313" key="6">
    <source>
        <dbReference type="EMBL" id="MBE9665493.1"/>
    </source>
</evidence>
<dbReference type="SUPFAM" id="SSF48208">
    <property type="entry name" value="Six-hairpin glycosidases"/>
    <property type="match status" value="1"/>
</dbReference>
<feature type="signal peptide" evidence="4">
    <location>
        <begin position="1"/>
        <end position="22"/>
    </location>
</feature>
<comment type="similarity">
    <text evidence="1">Belongs to the glycosyl hydrolase 63 family.</text>
</comment>
<organism evidence="6 7">
    <name type="scientific">Mucilaginibacter boryungensis</name>
    <dbReference type="NCBI Taxonomy" id="768480"/>
    <lineage>
        <taxon>Bacteria</taxon>
        <taxon>Pseudomonadati</taxon>
        <taxon>Bacteroidota</taxon>
        <taxon>Sphingobacteriia</taxon>
        <taxon>Sphingobacteriales</taxon>
        <taxon>Sphingobacteriaceae</taxon>
        <taxon>Mucilaginibacter</taxon>
    </lineage>
</organism>
<dbReference type="EMBL" id="JADFFM010000001">
    <property type="protein sequence ID" value="MBE9665493.1"/>
    <property type="molecule type" value="Genomic_DNA"/>
</dbReference>
<dbReference type="PANTHER" id="PTHR10412">
    <property type="entry name" value="MANNOSYL-OLIGOSACCHARIDE GLUCOSIDASE"/>
    <property type="match status" value="1"/>
</dbReference>
<keyword evidence="7" id="KW-1185">Reference proteome</keyword>
<dbReference type="InterPro" id="IPR012341">
    <property type="entry name" value="6hp_glycosidase-like_sf"/>
</dbReference>
<reference evidence="6 7" key="1">
    <citation type="submission" date="2020-10" db="EMBL/GenBank/DDBJ databases">
        <title>Mucilaginibacter mali sp. nov., isolated from rhizosphere soil of apple orchard.</title>
        <authorList>
            <person name="Lee J.-S."/>
            <person name="Kim H.S."/>
            <person name="Kim J.-S."/>
        </authorList>
    </citation>
    <scope>NUCLEOTIDE SEQUENCE [LARGE SCALE GENOMIC DNA]</scope>
    <source>
        <strain evidence="6 7">KCTC 23157</strain>
    </source>
</reference>
<evidence type="ECO:0000259" key="5">
    <source>
        <dbReference type="Pfam" id="PF22422"/>
    </source>
</evidence>
<dbReference type="PANTHER" id="PTHR10412:SF11">
    <property type="entry name" value="MANNOSYL-OLIGOSACCHARIDE GLUCOSIDASE"/>
    <property type="match status" value="1"/>
</dbReference>
<evidence type="ECO:0000256" key="3">
    <source>
        <dbReference type="ARBA" id="ARBA00023295"/>
    </source>
</evidence>
<evidence type="ECO:0000256" key="2">
    <source>
        <dbReference type="ARBA" id="ARBA00022801"/>
    </source>
</evidence>
<comment type="caution">
    <text evidence="6">The sequence shown here is derived from an EMBL/GenBank/DDBJ whole genome shotgun (WGS) entry which is preliminary data.</text>
</comment>
<protein>
    <submittedName>
        <fullName evidence="6">Glycoside hydrolase</fullName>
    </submittedName>
</protein>
<dbReference type="Proteomes" id="UP000632774">
    <property type="component" value="Unassembled WGS sequence"/>
</dbReference>
<keyword evidence="4" id="KW-0732">Signal</keyword>
<name>A0ABR9XDM0_9SPHI</name>
<evidence type="ECO:0000313" key="7">
    <source>
        <dbReference type="Proteomes" id="UP000632774"/>
    </source>
</evidence>
<proteinExistence type="inferred from homology"/>
<gene>
    <name evidence="6" type="ORF">IRJ18_03910</name>
</gene>
<dbReference type="InterPro" id="IPR054491">
    <property type="entry name" value="MGH1-like_GH"/>
</dbReference>
<keyword evidence="3" id="KW-0326">Glycosidase</keyword>
<accession>A0ABR9XDM0</accession>
<feature type="chain" id="PRO_5045951538" evidence="4">
    <location>
        <begin position="23"/>
        <end position="919"/>
    </location>
</feature>
<dbReference type="InterPro" id="IPR008928">
    <property type="entry name" value="6-hairpin_glycosidase_sf"/>
</dbReference>
<sequence length="919" mass="104220">MKKALYQVFITMLSLFAGELHAQQVNLGKVDWQALDKTHDINLSPWGPYSKKYAGISHIPSIQKGLKFEFSVMPGLYRYKTIVPNVLFQSDYYPWRASDDMSAYTFRNEMVWKNEIYTDVTYHIVDSNTVLVAMHCVNNSKLPQHLDLNLMGYIEYPESYPSKKVTMPDGSTWINAIHYQQLNLKQKSIRDNLIYDGYLKGEVRNSDYIEGRALGALFSKDEGSTAVYKLNISKNQLQGTINLVYRIKKGAKSSFRMRGLADTTVQLQGTGALEIASISYKKPSAGATQLTIETLSKEEVEFNGLAITPGLPGSVKIDAVEKYYVPQVTENPEGKSVILKYKDIDQYYGISWEFDQFRIREFKNDELDIFLKRNTNNHTYKVFNGNNSGDFSNVYLRPIELEAKAERTVYALVASGSLDKVKRRLQQLTEVKQVIQKKAPVAGVPKILPQGEKYRQSQEIFRALVLTNMAYPIYTQDAFIRHFSPGKFYNSLYTWDSGFSALGLVYVNPEKAMESINTYTTEKGNDNAFIQHGTPIPVQIYAFMELWNKTQSKEMLAYFYPRLKKYYEFIAGRYGSSNTRSLKSGLLKTWDYFYNSGGWDDYPAQVTVHNLKVESTVAPVATTAHAIRIAKMLKLAAAALGEKADLKLYEDDIALFSKSLQKNSWNDTSGYFSYVVHNAEGNPVGHFKYPGTNLDHNMGLDGVTPLIAGICTPVQEKAMINDIFSDKHMWTPAGICAVDKSAPYFNPVGYWNGSIWMPHQWFIWKTMLDIGRPDLARQIATKALDIFGREVDETYSSFEYYVVKNGRGAGWHQFTSLSSPVLSWFASYYKPGTITSGFEIWINKQSFNTNNTNYTAQLSFDSSTPAHKRCFMVCLNPAFKYRVLINGKVSAFNSPYAGLLEIGLPATNTDLSIRIQPVK</sequence>